<evidence type="ECO:0000313" key="2">
    <source>
        <dbReference type="Proteomes" id="UP000189796"/>
    </source>
</evidence>
<reference evidence="1 2" key="1">
    <citation type="submission" date="2016-11" db="EMBL/GenBank/DDBJ databases">
        <authorList>
            <person name="Jaros S."/>
            <person name="Januszkiewicz K."/>
            <person name="Wedrychowicz H."/>
        </authorList>
    </citation>
    <scope>NUCLEOTIDE SEQUENCE [LARGE SCALE GENOMIC DNA]</scope>
    <source>
        <strain evidence="1 2">GAS138</strain>
    </source>
</reference>
<gene>
    <name evidence="1" type="ORF">SAMN05443248_8358</name>
</gene>
<dbReference type="Proteomes" id="UP000189796">
    <property type="component" value="Chromosome I"/>
</dbReference>
<dbReference type="EMBL" id="LT670817">
    <property type="protein sequence ID" value="SHI11778.1"/>
    <property type="molecule type" value="Genomic_DNA"/>
</dbReference>
<evidence type="ECO:0000313" key="1">
    <source>
        <dbReference type="EMBL" id="SHI11778.1"/>
    </source>
</evidence>
<accession>A0A1M5YIQ5</accession>
<name>A0A1M5YIQ5_9BRAD</name>
<proteinExistence type="predicted"/>
<dbReference type="AlphaFoldDB" id="A0A1M5YIQ5"/>
<organism evidence="1 2">
    <name type="scientific">Bradyrhizobium erythrophlei</name>
    <dbReference type="NCBI Taxonomy" id="1437360"/>
    <lineage>
        <taxon>Bacteria</taxon>
        <taxon>Pseudomonadati</taxon>
        <taxon>Pseudomonadota</taxon>
        <taxon>Alphaproteobacteria</taxon>
        <taxon>Hyphomicrobiales</taxon>
        <taxon>Nitrobacteraceae</taxon>
        <taxon>Bradyrhizobium</taxon>
    </lineage>
</organism>
<protein>
    <submittedName>
        <fullName evidence="1">Uncharacterized protein</fullName>
    </submittedName>
</protein>
<sequence length="96" mass="10662">MAFMALEFKPVDHRVAGIFPARPTESEADMSERLETLKKARERMADDRDAFAKTLAAPFDRDKAERARIKFIETQVLIDAIDRAIDGEQAGPAAAA</sequence>